<evidence type="ECO:0008006" key="3">
    <source>
        <dbReference type="Google" id="ProtNLM"/>
    </source>
</evidence>
<gene>
    <name evidence="1" type="ORF">CLHOM_24380</name>
</gene>
<dbReference type="AlphaFoldDB" id="A0A0L6Z8N4"/>
<evidence type="ECO:0000313" key="1">
    <source>
        <dbReference type="EMBL" id="KOA19332.1"/>
    </source>
</evidence>
<accession>A0A0L6Z8N4</accession>
<keyword evidence="2" id="KW-1185">Reference proteome</keyword>
<reference evidence="2" key="1">
    <citation type="submission" date="2015-08" db="EMBL/GenBank/DDBJ databases">
        <title>Genome sequence of the strict anaerobe Clostridium homopropionicum LuHBu1 (DSM 5847T).</title>
        <authorList>
            <person name="Poehlein A."/>
            <person name="Beck M."/>
            <person name="Schiel-Bengelsdorf B."/>
            <person name="Bengelsdorf F.R."/>
            <person name="Daniel R."/>
            <person name="Duerre P."/>
        </authorList>
    </citation>
    <scope>NUCLEOTIDE SEQUENCE [LARGE SCALE GENOMIC DNA]</scope>
    <source>
        <strain evidence="2">DSM 5847</strain>
    </source>
</reference>
<name>A0A0L6Z8N4_9CLOT</name>
<organism evidence="1 2">
    <name type="scientific">Clostridium homopropionicum DSM 5847</name>
    <dbReference type="NCBI Taxonomy" id="1121318"/>
    <lineage>
        <taxon>Bacteria</taxon>
        <taxon>Bacillati</taxon>
        <taxon>Bacillota</taxon>
        <taxon>Clostridia</taxon>
        <taxon>Eubacteriales</taxon>
        <taxon>Clostridiaceae</taxon>
        <taxon>Clostridium</taxon>
    </lineage>
</organism>
<dbReference type="PATRIC" id="fig|1121318.3.peg.2455"/>
<dbReference type="Proteomes" id="UP000037043">
    <property type="component" value="Unassembled WGS sequence"/>
</dbReference>
<proteinExistence type="predicted"/>
<evidence type="ECO:0000313" key="2">
    <source>
        <dbReference type="Proteomes" id="UP000037043"/>
    </source>
</evidence>
<dbReference type="RefSeq" id="WP_052221938.1">
    <property type="nucleotide sequence ID" value="NZ_LHUR01000027.1"/>
</dbReference>
<dbReference type="EMBL" id="LHUR01000027">
    <property type="protein sequence ID" value="KOA19332.1"/>
    <property type="molecule type" value="Genomic_DNA"/>
</dbReference>
<sequence>MSEYSIFKHSLHHVDREESRVEEDRLDKGKAEEYVHTIINKSLDAENVRRFKIKRESTETISLITAYIKRLIDEYNSDAAATIAEGEEFSIDIISSNIAKRLLEAEEKAQEKILKLKTEIRKGSLIQAIIIDEDDNFSYILAKVEHVNILDKLDWEQHTGLPLEKEILKTCVISFSSSAEIEEIKIFDTNKVISDYWSNKLLELEPLTTNEDNTQKSFNEINKVLVNNVKKVSRADYTLLHNSLLGYYNQNEGFDYNELIEKVFTNYKPQEEKVDIEKLKTKLHKIPENRFDRQFEIAPEAIRNKKKKTYSISDDIDLTIKDNIENLKDIIRTEKSNNDELFIKIKVSKEIFKDFNFNNI</sequence>
<protein>
    <recommendedName>
        <fullName evidence="3">37-kD nucleoid-associated bacterial protein</fullName>
    </recommendedName>
</protein>
<comment type="caution">
    <text evidence="1">The sequence shown here is derived from an EMBL/GenBank/DDBJ whole genome shotgun (WGS) entry which is preliminary data.</text>
</comment>